<dbReference type="PANTHER" id="PTHR31542:SF1">
    <property type="entry name" value="LARGE RIBOSOMAL SUBUNIT PROTEIN ML50"/>
    <property type="match status" value="1"/>
</dbReference>
<evidence type="ECO:0000256" key="4">
    <source>
        <dbReference type="ARBA" id="ARBA00023128"/>
    </source>
</evidence>
<proteinExistence type="inferred from homology"/>
<dbReference type="Proteomes" id="UP000242188">
    <property type="component" value="Unassembled WGS sequence"/>
</dbReference>
<sequence>MKTSTYHRRSEALNIIAEKNKHLKEADFEKKMAASLRTVSCSRICTGLRCLQLGSRSQFPAVPCRNATILKKFWKGSPKPKPVEEDVDDLYDFPASSHIRSLDAMQCLRKRSGVSTKRGYSPPHDVEERIQRIAEDIFGEKEDWKETQLTDRQNKYQFLTRTIKEFDHNIPNMVLTKLDKVDNVVGHFSTEVRETSALEDISKLDLPKNLHMNLDYIRFHDEKEKLFSGKTAFPTRPTIVHSIKHKRQYKGSKPE</sequence>
<dbReference type="GO" id="GO:0005762">
    <property type="term" value="C:mitochondrial large ribosomal subunit"/>
    <property type="evidence" value="ECO:0007669"/>
    <property type="project" value="TreeGrafter"/>
</dbReference>
<comment type="subcellular location">
    <subcellularLocation>
        <location evidence="1">Mitochondrion</location>
    </subcellularLocation>
</comment>
<dbReference type="AlphaFoldDB" id="A0A210R4E6"/>
<dbReference type="OrthoDB" id="9939609at2759"/>
<comment type="caution">
    <text evidence="8">The sequence shown here is derived from an EMBL/GenBank/DDBJ whole genome shotgun (WGS) entry which is preliminary data.</text>
</comment>
<dbReference type="EMBL" id="NEDP02000472">
    <property type="protein sequence ID" value="OWF55774.1"/>
    <property type="molecule type" value="Genomic_DNA"/>
</dbReference>
<reference evidence="8 9" key="1">
    <citation type="journal article" date="2017" name="Nat. Ecol. Evol.">
        <title>Scallop genome provides insights into evolution of bilaterian karyotype and development.</title>
        <authorList>
            <person name="Wang S."/>
            <person name="Zhang J."/>
            <person name="Jiao W."/>
            <person name="Li J."/>
            <person name="Xun X."/>
            <person name="Sun Y."/>
            <person name="Guo X."/>
            <person name="Huan P."/>
            <person name="Dong B."/>
            <person name="Zhang L."/>
            <person name="Hu X."/>
            <person name="Sun X."/>
            <person name="Wang J."/>
            <person name="Zhao C."/>
            <person name="Wang Y."/>
            <person name="Wang D."/>
            <person name="Huang X."/>
            <person name="Wang R."/>
            <person name="Lv J."/>
            <person name="Li Y."/>
            <person name="Zhang Z."/>
            <person name="Liu B."/>
            <person name="Lu W."/>
            <person name="Hui Y."/>
            <person name="Liang J."/>
            <person name="Zhou Z."/>
            <person name="Hou R."/>
            <person name="Li X."/>
            <person name="Liu Y."/>
            <person name="Li H."/>
            <person name="Ning X."/>
            <person name="Lin Y."/>
            <person name="Zhao L."/>
            <person name="Xing Q."/>
            <person name="Dou J."/>
            <person name="Li Y."/>
            <person name="Mao J."/>
            <person name="Guo H."/>
            <person name="Dou H."/>
            <person name="Li T."/>
            <person name="Mu C."/>
            <person name="Jiang W."/>
            <person name="Fu Q."/>
            <person name="Fu X."/>
            <person name="Miao Y."/>
            <person name="Liu J."/>
            <person name="Yu Q."/>
            <person name="Li R."/>
            <person name="Liao H."/>
            <person name="Li X."/>
            <person name="Kong Y."/>
            <person name="Jiang Z."/>
            <person name="Chourrout D."/>
            <person name="Li R."/>
            <person name="Bao Z."/>
        </authorList>
    </citation>
    <scope>NUCLEOTIDE SEQUENCE [LARGE SCALE GENOMIC DNA]</scope>
    <source>
        <strain evidence="8 9">PY_sf001</strain>
    </source>
</reference>
<evidence type="ECO:0000256" key="7">
    <source>
        <dbReference type="ARBA" id="ARBA00035398"/>
    </source>
</evidence>
<keyword evidence="5" id="KW-0687">Ribonucleoprotein</keyword>
<evidence type="ECO:0000256" key="6">
    <source>
        <dbReference type="ARBA" id="ARBA00035183"/>
    </source>
</evidence>
<organism evidence="8 9">
    <name type="scientific">Mizuhopecten yessoensis</name>
    <name type="common">Japanese scallop</name>
    <name type="synonym">Patinopecten yessoensis</name>
    <dbReference type="NCBI Taxonomy" id="6573"/>
    <lineage>
        <taxon>Eukaryota</taxon>
        <taxon>Metazoa</taxon>
        <taxon>Spiralia</taxon>
        <taxon>Lophotrochozoa</taxon>
        <taxon>Mollusca</taxon>
        <taxon>Bivalvia</taxon>
        <taxon>Autobranchia</taxon>
        <taxon>Pteriomorphia</taxon>
        <taxon>Pectinida</taxon>
        <taxon>Pectinoidea</taxon>
        <taxon>Pectinidae</taxon>
        <taxon>Mizuhopecten</taxon>
    </lineage>
</organism>
<dbReference type="PANTHER" id="PTHR31542">
    <property type="entry name" value="39A RIBOSOMAL PROTEIN L50, MITOCHONDRIAL"/>
    <property type="match status" value="1"/>
</dbReference>
<keyword evidence="3 8" id="KW-0689">Ribosomal protein</keyword>
<name>A0A210R4E6_MIZYE</name>
<evidence type="ECO:0000256" key="2">
    <source>
        <dbReference type="ARBA" id="ARBA00008860"/>
    </source>
</evidence>
<evidence type="ECO:0000313" key="8">
    <source>
        <dbReference type="EMBL" id="OWF55774.1"/>
    </source>
</evidence>
<accession>A0A210R4E6</accession>
<evidence type="ECO:0000256" key="5">
    <source>
        <dbReference type="ARBA" id="ARBA00023274"/>
    </source>
</evidence>
<dbReference type="Pfam" id="PF10501">
    <property type="entry name" value="Ribosomal_L50"/>
    <property type="match status" value="1"/>
</dbReference>
<gene>
    <name evidence="8" type="ORF">KP79_PYT16744</name>
</gene>
<keyword evidence="4" id="KW-0496">Mitochondrion</keyword>
<dbReference type="InterPro" id="IPR018305">
    <property type="entry name" value="Ribosomal_m50"/>
</dbReference>
<keyword evidence="9" id="KW-1185">Reference proteome</keyword>
<comment type="similarity">
    <text evidence="2">Belongs to the mitochondrion-specific ribosomal protein mL50 family.</text>
</comment>
<protein>
    <recommendedName>
        <fullName evidence="6">Large ribosomal subunit protein mL50</fullName>
    </recommendedName>
    <alternativeName>
        <fullName evidence="7">39S ribosomal protein L50, mitochondrial</fullName>
    </alternativeName>
</protein>
<evidence type="ECO:0000256" key="3">
    <source>
        <dbReference type="ARBA" id="ARBA00022980"/>
    </source>
</evidence>
<evidence type="ECO:0000256" key="1">
    <source>
        <dbReference type="ARBA" id="ARBA00004173"/>
    </source>
</evidence>
<evidence type="ECO:0000313" key="9">
    <source>
        <dbReference type="Proteomes" id="UP000242188"/>
    </source>
</evidence>